<dbReference type="Proteomes" id="UP000251960">
    <property type="component" value="Chromosome 3"/>
</dbReference>
<dbReference type="EMBL" id="NCVQ01000004">
    <property type="protein sequence ID" value="PWZ31690.1"/>
    <property type="molecule type" value="Genomic_DNA"/>
</dbReference>
<name>A0A3L6FFS4_MAIZE</name>
<comment type="caution">
    <text evidence="2">The sequence shown here is derived from an EMBL/GenBank/DDBJ whole genome shotgun (WGS) entry which is preliminary data.</text>
</comment>
<gene>
    <name evidence="2" type="ORF">Zm00014a_039888</name>
</gene>
<evidence type="ECO:0000313" key="2">
    <source>
        <dbReference type="EMBL" id="PWZ31690.1"/>
    </source>
</evidence>
<dbReference type="AlphaFoldDB" id="A0A3L6FFS4"/>
<feature type="region of interest" description="Disordered" evidence="1">
    <location>
        <begin position="51"/>
        <end position="101"/>
    </location>
</feature>
<proteinExistence type="predicted"/>
<evidence type="ECO:0000313" key="3">
    <source>
        <dbReference type="Proteomes" id="UP000251960"/>
    </source>
</evidence>
<feature type="region of interest" description="Disordered" evidence="1">
    <location>
        <begin position="1"/>
        <end position="26"/>
    </location>
</feature>
<evidence type="ECO:0000256" key="1">
    <source>
        <dbReference type="SAM" id="MobiDB-lite"/>
    </source>
</evidence>
<organism evidence="2 3">
    <name type="scientific">Zea mays</name>
    <name type="common">Maize</name>
    <dbReference type="NCBI Taxonomy" id="4577"/>
    <lineage>
        <taxon>Eukaryota</taxon>
        <taxon>Viridiplantae</taxon>
        <taxon>Streptophyta</taxon>
        <taxon>Embryophyta</taxon>
        <taxon>Tracheophyta</taxon>
        <taxon>Spermatophyta</taxon>
        <taxon>Magnoliopsida</taxon>
        <taxon>Liliopsida</taxon>
        <taxon>Poales</taxon>
        <taxon>Poaceae</taxon>
        <taxon>PACMAD clade</taxon>
        <taxon>Panicoideae</taxon>
        <taxon>Andropogonodae</taxon>
        <taxon>Andropogoneae</taxon>
        <taxon>Tripsacinae</taxon>
        <taxon>Zea</taxon>
    </lineage>
</organism>
<accession>A0A3L6FFS4</accession>
<feature type="compositionally biased region" description="Basic and acidic residues" evidence="1">
    <location>
        <begin position="54"/>
        <end position="75"/>
    </location>
</feature>
<reference evidence="2 3" key="1">
    <citation type="journal article" date="2018" name="Nat. Genet.">
        <title>Extensive intraspecific gene order and gene structural variations between Mo17 and other maize genomes.</title>
        <authorList>
            <person name="Sun S."/>
            <person name="Zhou Y."/>
            <person name="Chen J."/>
            <person name="Shi J."/>
            <person name="Zhao H."/>
            <person name="Zhao H."/>
            <person name="Song W."/>
            <person name="Zhang M."/>
            <person name="Cui Y."/>
            <person name="Dong X."/>
            <person name="Liu H."/>
            <person name="Ma X."/>
            <person name="Jiao Y."/>
            <person name="Wang B."/>
            <person name="Wei X."/>
            <person name="Stein J.C."/>
            <person name="Glaubitz J.C."/>
            <person name="Lu F."/>
            <person name="Yu G."/>
            <person name="Liang C."/>
            <person name="Fengler K."/>
            <person name="Li B."/>
            <person name="Rafalski A."/>
            <person name="Schnable P.S."/>
            <person name="Ware D.H."/>
            <person name="Buckler E.S."/>
            <person name="Lai J."/>
        </authorList>
    </citation>
    <scope>NUCLEOTIDE SEQUENCE [LARGE SCALE GENOMIC DNA]</scope>
    <source>
        <strain evidence="3">cv. Missouri 17</strain>
        <tissue evidence="2">Seedling</tissue>
    </source>
</reference>
<protein>
    <submittedName>
        <fullName evidence="2">Uncharacterized protein</fullName>
    </submittedName>
</protein>
<feature type="compositionally biased region" description="Basic and acidic residues" evidence="1">
    <location>
        <begin position="11"/>
        <end position="22"/>
    </location>
</feature>
<sequence length="143" mass="15395">MGKRAQSRRSSGKERVEGKTRSWDGQFRHARLRSLHALVSAADCACVANPTAKSELEQKGRDEGGSVRKNSEEGQARAAGRSWGVATSREGESEGAAGQLEEEKRVWARRRRARLGKIRRGAAGSFSLSGGRIKALFGIAGAC</sequence>